<evidence type="ECO:0008006" key="4">
    <source>
        <dbReference type="Google" id="ProtNLM"/>
    </source>
</evidence>
<accession>A0AAW8GHI8</accession>
<name>A0AAW8GHI8_9GAMM</name>
<dbReference type="RefSeq" id="WP_306993965.1">
    <property type="nucleotide sequence ID" value="NZ_JAUTBB010000001.1"/>
</dbReference>
<organism evidence="2 3">
    <name type="scientific">Pseudoxanthomonas winnipegensis</name>
    <dbReference type="NCBI Taxonomy" id="2480810"/>
    <lineage>
        <taxon>Bacteria</taxon>
        <taxon>Pseudomonadati</taxon>
        <taxon>Pseudomonadota</taxon>
        <taxon>Gammaproteobacteria</taxon>
        <taxon>Lysobacterales</taxon>
        <taxon>Lysobacteraceae</taxon>
        <taxon>Pseudoxanthomonas</taxon>
    </lineage>
</organism>
<feature type="transmembrane region" description="Helical" evidence="1">
    <location>
        <begin position="53"/>
        <end position="72"/>
    </location>
</feature>
<dbReference type="Proteomes" id="UP001234354">
    <property type="component" value="Unassembled WGS sequence"/>
</dbReference>
<dbReference type="EMBL" id="JAUTBB010000001">
    <property type="protein sequence ID" value="MDQ1120499.1"/>
    <property type="molecule type" value="Genomic_DNA"/>
</dbReference>
<proteinExistence type="predicted"/>
<evidence type="ECO:0000313" key="2">
    <source>
        <dbReference type="EMBL" id="MDQ1120499.1"/>
    </source>
</evidence>
<keyword evidence="1" id="KW-0812">Transmembrane</keyword>
<keyword evidence="1" id="KW-1133">Transmembrane helix</keyword>
<reference evidence="2" key="1">
    <citation type="submission" date="2023-07" db="EMBL/GenBank/DDBJ databases">
        <title>Functional and genomic diversity of the sorghum phyllosphere microbiome.</title>
        <authorList>
            <person name="Shade A."/>
        </authorList>
    </citation>
    <scope>NUCLEOTIDE SEQUENCE</scope>
    <source>
        <strain evidence="2">SORGH_AS_0908</strain>
    </source>
</reference>
<sequence>MEGSPDLTQQAPVSAKQNEPALVKDLSFPSLAEAMARYTQGTDPNRAGRLERWSFAIGLFGAGIGMLLGSLLEGRIGLAFAATGLALEIGGILVAVVLQIKREWPNFRHPYAQHAAEMEHEFHYYQDIVQALRAFPREQRLQREAFIRNRRSNMHERLGLFTGGMERLGVLPLLLALYLQLKGWHWGDWTVLADITLIQGCLAFLLLLAYVMSWDLIRLRARVQSYEQLFAEANRQDAVAQLP</sequence>
<feature type="transmembrane region" description="Helical" evidence="1">
    <location>
        <begin position="191"/>
        <end position="212"/>
    </location>
</feature>
<dbReference type="AlphaFoldDB" id="A0AAW8GHI8"/>
<feature type="transmembrane region" description="Helical" evidence="1">
    <location>
        <begin position="158"/>
        <end position="179"/>
    </location>
</feature>
<comment type="caution">
    <text evidence="2">The sequence shown here is derived from an EMBL/GenBank/DDBJ whole genome shotgun (WGS) entry which is preliminary data.</text>
</comment>
<feature type="transmembrane region" description="Helical" evidence="1">
    <location>
        <begin position="78"/>
        <end position="98"/>
    </location>
</feature>
<evidence type="ECO:0000256" key="1">
    <source>
        <dbReference type="SAM" id="Phobius"/>
    </source>
</evidence>
<gene>
    <name evidence="2" type="ORF">QE383_002807</name>
</gene>
<protein>
    <recommendedName>
        <fullName evidence="4">DUF2868 domain-containing protein</fullName>
    </recommendedName>
</protein>
<keyword evidence="1" id="KW-0472">Membrane</keyword>
<evidence type="ECO:0000313" key="3">
    <source>
        <dbReference type="Proteomes" id="UP001234354"/>
    </source>
</evidence>